<feature type="region of interest" description="Disordered" evidence="2">
    <location>
        <begin position="78"/>
        <end position="111"/>
    </location>
</feature>
<organism evidence="4 5">
    <name type="scientific">Tetrabaena socialis</name>
    <dbReference type="NCBI Taxonomy" id="47790"/>
    <lineage>
        <taxon>Eukaryota</taxon>
        <taxon>Viridiplantae</taxon>
        <taxon>Chlorophyta</taxon>
        <taxon>core chlorophytes</taxon>
        <taxon>Chlorophyceae</taxon>
        <taxon>CS clade</taxon>
        <taxon>Chlamydomonadales</taxon>
        <taxon>Tetrabaenaceae</taxon>
        <taxon>Tetrabaena</taxon>
    </lineage>
</organism>
<dbReference type="SUPFAM" id="SSF48425">
    <property type="entry name" value="Sec7 domain"/>
    <property type="match status" value="1"/>
</dbReference>
<evidence type="ECO:0000256" key="1">
    <source>
        <dbReference type="ARBA" id="ARBA00004514"/>
    </source>
</evidence>
<dbReference type="GO" id="GO:0005829">
    <property type="term" value="C:cytosol"/>
    <property type="evidence" value="ECO:0007669"/>
    <property type="project" value="UniProtKB-SubCell"/>
</dbReference>
<feature type="compositionally biased region" description="Low complexity" evidence="2">
    <location>
        <begin position="270"/>
        <end position="279"/>
    </location>
</feature>
<feature type="region of interest" description="Disordered" evidence="2">
    <location>
        <begin position="518"/>
        <end position="545"/>
    </location>
</feature>
<evidence type="ECO:0000259" key="3">
    <source>
        <dbReference type="PROSITE" id="PS50190"/>
    </source>
</evidence>
<evidence type="ECO:0000313" key="5">
    <source>
        <dbReference type="Proteomes" id="UP000236333"/>
    </source>
</evidence>
<dbReference type="PANTHER" id="PTHR10663:SF375">
    <property type="entry name" value="LD29171P"/>
    <property type="match status" value="1"/>
</dbReference>
<keyword evidence="5" id="KW-1185">Reference proteome</keyword>
<reference evidence="4 5" key="1">
    <citation type="journal article" date="2017" name="Mol. Biol. Evol.">
        <title>The 4-celled Tetrabaena socialis nuclear genome reveals the essential components for genetic control of cell number at the origin of multicellularity in the volvocine lineage.</title>
        <authorList>
            <person name="Featherston J."/>
            <person name="Arakaki Y."/>
            <person name="Hanschen E.R."/>
            <person name="Ferris P.J."/>
            <person name="Michod R.E."/>
            <person name="Olson B.J.S.C."/>
            <person name="Nozaki H."/>
            <person name="Durand P.M."/>
        </authorList>
    </citation>
    <scope>NUCLEOTIDE SEQUENCE [LARGE SCALE GENOMIC DNA]</scope>
    <source>
        <strain evidence="4 5">NIES-571</strain>
    </source>
</reference>
<dbReference type="GO" id="GO:0005085">
    <property type="term" value="F:guanyl-nucleotide exchange factor activity"/>
    <property type="evidence" value="ECO:0007669"/>
    <property type="project" value="InterPro"/>
</dbReference>
<dbReference type="InterPro" id="IPR035999">
    <property type="entry name" value="Sec7_dom_sf"/>
</dbReference>
<dbReference type="InterPro" id="IPR000904">
    <property type="entry name" value="Sec7_dom"/>
</dbReference>
<dbReference type="Pfam" id="PF01369">
    <property type="entry name" value="Sec7"/>
    <property type="match status" value="1"/>
</dbReference>
<dbReference type="InterPro" id="IPR023394">
    <property type="entry name" value="Sec7_C_sf"/>
</dbReference>
<feature type="compositionally biased region" description="Low complexity" evidence="2">
    <location>
        <begin position="484"/>
        <end position="497"/>
    </location>
</feature>
<feature type="compositionally biased region" description="Pro residues" evidence="2">
    <location>
        <begin position="98"/>
        <end position="107"/>
    </location>
</feature>
<feature type="region of interest" description="Disordered" evidence="2">
    <location>
        <begin position="124"/>
        <end position="189"/>
    </location>
</feature>
<dbReference type="GO" id="GO:0032012">
    <property type="term" value="P:regulation of ARF protein signal transduction"/>
    <property type="evidence" value="ECO:0007669"/>
    <property type="project" value="InterPro"/>
</dbReference>
<feature type="compositionally biased region" description="Low complexity" evidence="2">
    <location>
        <begin position="124"/>
        <end position="159"/>
    </location>
</feature>
<evidence type="ECO:0000313" key="4">
    <source>
        <dbReference type="EMBL" id="PNH01848.1"/>
    </source>
</evidence>
<feature type="compositionally biased region" description="Pro residues" evidence="2">
    <location>
        <begin position="176"/>
        <end position="188"/>
    </location>
</feature>
<comment type="subcellular location">
    <subcellularLocation>
        <location evidence="1">Cytoplasm</location>
        <location evidence="1">Cytosol</location>
    </subcellularLocation>
</comment>
<dbReference type="GO" id="GO:0005802">
    <property type="term" value="C:trans-Golgi network"/>
    <property type="evidence" value="ECO:0007669"/>
    <property type="project" value="TreeGrafter"/>
</dbReference>
<protein>
    <submittedName>
        <fullName evidence="4">Protein transport protein sec72</fullName>
    </submittedName>
</protein>
<name>A0A2J7ZNM1_9CHLO</name>
<dbReference type="EMBL" id="PGGS01000780">
    <property type="protein sequence ID" value="PNH01848.1"/>
    <property type="molecule type" value="Genomic_DNA"/>
</dbReference>
<feature type="domain" description="SEC7" evidence="3">
    <location>
        <begin position="206"/>
        <end position="323"/>
    </location>
</feature>
<dbReference type="Gene3D" id="1.10.1000.11">
    <property type="entry name" value="Arf Nucleotide-binding Site Opener,domain 2"/>
    <property type="match status" value="1"/>
</dbReference>
<accession>A0A2J7ZNM1</accession>
<sequence length="638" mass="61939">MSSESVYHPAAEIVAIALRKICKVANSRKYAKLLEECKSFLDELHLIIPAAGTAGGKRLLVYGRSDVGSTADLAARAAGSGHAAGPASRRPSTDGRQPAPPAAPAPTAPAADAVGAAELPDAATAAAAAPAEGAAPQAAAPSGSEGAAAEPAPSEAQPPADEPPPAVPEPAAVAAPEPPAAAKPPPVVAAPEPELPELVARSETALPDPVCDRVIGIFRLAIDTQRPEVIEVALDCIQKLVAFRFLQGAVYAVNADRSAASKEGGDDAGDPQAAAAAEAGARKPQVKNKMSKAGFLKNNRGINDGVDLPEDFMASLYERIVNNEIKMKDEAGAAAAAANEGGGLAAPARALFNTLLGLMGGRGQAVTAGPSDAAIKATLDYLHQRAASATTVTVTEAEAVRPLMEVIWAPLLGALSTLYDEFNDPRAVNICLAGFTAACCLTAQAWLVRDEKAATARPSLGAGGPLGAEASAAGSDCWLPAPTSSPAAAAADKASPAKGRRAGGGSGVSAARVLAAQAAEVSSSPPPAAPQAAGGQGAGQAARAGSAAAPAARGAQAGDAAAAAAGAPGGAADAGAIADPAAGAGAGGDGHGAGGGGGGVDSGVMAQLAAARQLAADSMAAAMAATSAAAAIGSRSSG</sequence>
<dbReference type="OrthoDB" id="430364at2759"/>
<proteinExistence type="predicted"/>
<dbReference type="Proteomes" id="UP000236333">
    <property type="component" value="Unassembled WGS sequence"/>
</dbReference>
<evidence type="ECO:0000256" key="2">
    <source>
        <dbReference type="SAM" id="MobiDB-lite"/>
    </source>
</evidence>
<dbReference type="AlphaFoldDB" id="A0A2J7ZNM1"/>
<gene>
    <name evidence="4" type="ORF">TSOC_012219</name>
</gene>
<feature type="compositionally biased region" description="Low complexity" evidence="2">
    <location>
        <begin position="78"/>
        <end position="90"/>
    </location>
</feature>
<feature type="region of interest" description="Disordered" evidence="2">
    <location>
        <begin position="484"/>
        <end position="506"/>
    </location>
</feature>
<feature type="region of interest" description="Disordered" evidence="2">
    <location>
        <begin position="260"/>
        <end position="290"/>
    </location>
</feature>
<dbReference type="PANTHER" id="PTHR10663">
    <property type="entry name" value="GUANYL-NUCLEOTIDE EXCHANGE FACTOR"/>
    <property type="match status" value="1"/>
</dbReference>
<comment type="caution">
    <text evidence="4">The sequence shown here is derived from an EMBL/GenBank/DDBJ whole genome shotgun (WGS) entry which is preliminary data.</text>
</comment>
<dbReference type="PROSITE" id="PS50190">
    <property type="entry name" value="SEC7"/>
    <property type="match status" value="1"/>
</dbReference>